<dbReference type="AlphaFoldDB" id="A0A9D1RDU5"/>
<dbReference type="Gene3D" id="1.10.246.80">
    <property type="match status" value="1"/>
</dbReference>
<keyword evidence="6" id="KW-0547">Nucleotide-binding</keyword>
<dbReference type="InterPro" id="IPR003607">
    <property type="entry name" value="HD/PDEase_dom"/>
</dbReference>
<evidence type="ECO:0000256" key="4">
    <source>
        <dbReference type="ARBA" id="ARBA00022695"/>
    </source>
</evidence>
<dbReference type="PANTHER" id="PTHR46173:SF1">
    <property type="entry name" value="CCA TRNA NUCLEOTIDYLTRANSFERASE 1, MITOCHONDRIAL"/>
    <property type="match status" value="1"/>
</dbReference>
<dbReference type="Proteomes" id="UP000824205">
    <property type="component" value="Unassembled WGS sequence"/>
</dbReference>
<dbReference type="EC" id="2.7.7.72" evidence="13"/>
<feature type="domain" description="Poly A polymerase head" evidence="10">
    <location>
        <begin position="25"/>
        <end position="149"/>
    </location>
</feature>
<dbReference type="GO" id="GO:0046872">
    <property type="term" value="F:metal ion binding"/>
    <property type="evidence" value="ECO:0007669"/>
    <property type="project" value="UniProtKB-KW"/>
</dbReference>
<dbReference type="InterPro" id="IPR032828">
    <property type="entry name" value="PolyA_RNA-bd"/>
</dbReference>
<evidence type="ECO:0000256" key="2">
    <source>
        <dbReference type="ARBA" id="ARBA00022679"/>
    </source>
</evidence>
<evidence type="ECO:0000256" key="7">
    <source>
        <dbReference type="ARBA" id="ARBA00022842"/>
    </source>
</evidence>
<dbReference type="GO" id="GO:0000166">
    <property type="term" value="F:nucleotide binding"/>
    <property type="evidence" value="ECO:0007669"/>
    <property type="project" value="UniProtKB-KW"/>
</dbReference>
<dbReference type="NCBIfam" id="NF009814">
    <property type="entry name" value="PRK13299.1"/>
    <property type="match status" value="1"/>
</dbReference>
<dbReference type="InterPro" id="IPR050264">
    <property type="entry name" value="Bact_CCA-adding_enz_type3_sf"/>
</dbReference>
<evidence type="ECO:0000256" key="5">
    <source>
        <dbReference type="ARBA" id="ARBA00022723"/>
    </source>
</evidence>
<dbReference type="CDD" id="cd05398">
    <property type="entry name" value="NT_ClassII-CCAase"/>
    <property type="match status" value="1"/>
</dbReference>
<evidence type="ECO:0000259" key="12">
    <source>
        <dbReference type="Pfam" id="PF13735"/>
    </source>
</evidence>
<dbReference type="EMBL" id="DXGE01000017">
    <property type="protein sequence ID" value="HIW85655.1"/>
    <property type="molecule type" value="Genomic_DNA"/>
</dbReference>
<accession>A0A9D1RDU5</accession>
<dbReference type="SUPFAM" id="SSF81891">
    <property type="entry name" value="Poly A polymerase C-terminal region-like"/>
    <property type="match status" value="1"/>
</dbReference>
<evidence type="ECO:0000259" key="11">
    <source>
        <dbReference type="Pfam" id="PF12627"/>
    </source>
</evidence>
<gene>
    <name evidence="13" type="ORF">IAA48_04090</name>
</gene>
<dbReference type="GO" id="GO:0000049">
    <property type="term" value="F:tRNA binding"/>
    <property type="evidence" value="ECO:0007669"/>
    <property type="project" value="TreeGrafter"/>
</dbReference>
<evidence type="ECO:0000313" key="13">
    <source>
        <dbReference type="EMBL" id="HIW85655.1"/>
    </source>
</evidence>
<dbReference type="GO" id="GO:0004810">
    <property type="term" value="F:CCA tRNA nucleotidyltransferase activity"/>
    <property type="evidence" value="ECO:0007669"/>
    <property type="project" value="UniProtKB-EC"/>
</dbReference>
<reference evidence="13" key="2">
    <citation type="submission" date="2021-04" db="EMBL/GenBank/DDBJ databases">
        <authorList>
            <person name="Gilroy R."/>
        </authorList>
    </citation>
    <scope>NUCLEOTIDE SEQUENCE</scope>
    <source>
        <strain evidence="13">421</strain>
    </source>
</reference>
<comment type="cofactor">
    <cofactor evidence="1">
        <name>Mg(2+)</name>
        <dbReference type="ChEBI" id="CHEBI:18420"/>
    </cofactor>
</comment>
<keyword evidence="2 9" id="KW-0808">Transferase</keyword>
<reference evidence="13" key="1">
    <citation type="journal article" date="2021" name="PeerJ">
        <title>Extensive microbial diversity within the chicken gut microbiome revealed by metagenomics and culture.</title>
        <authorList>
            <person name="Gilroy R."/>
            <person name="Ravi A."/>
            <person name="Getino M."/>
            <person name="Pursley I."/>
            <person name="Horton D.L."/>
            <person name="Alikhan N.F."/>
            <person name="Baker D."/>
            <person name="Gharbi K."/>
            <person name="Hall N."/>
            <person name="Watson M."/>
            <person name="Adriaenssens E.M."/>
            <person name="Foster-Nyarko E."/>
            <person name="Jarju S."/>
            <person name="Secka A."/>
            <person name="Antonio M."/>
            <person name="Oren A."/>
            <person name="Chaudhuri R.R."/>
            <person name="La Ragione R."/>
            <person name="Hildebrand F."/>
            <person name="Pallen M.J."/>
        </authorList>
    </citation>
    <scope>NUCLEOTIDE SEQUENCE</scope>
    <source>
        <strain evidence="13">421</strain>
    </source>
</reference>
<dbReference type="Pfam" id="PF13735">
    <property type="entry name" value="tRNA_NucTran2_2"/>
    <property type="match status" value="1"/>
</dbReference>
<dbReference type="GO" id="GO:0008033">
    <property type="term" value="P:tRNA processing"/>
    <property type="evidence" value="ECO:0007669"/>
    <property type="project" value="UniProtKB-KW"/>
</dbReference>
<keyword evidence="8 9" id="KW-0694">RNA-binding</keyword>
<dbReference type="InterPro" id="IPR002646">
    <property type="entry name" value="PolA_pol_head_dom"/>
</dbReference>
<dbReference type="Gene3D" id="1.10.3090.10">
    <property type="entry name" value="cca-adding enzyme, domain 2"/>
    <property type="match status" value="1"/>
</dbReference>
<dbReference type="Gene3D" id="3.30.460.10">
    <property type="entry name" value="Beta Polymerase, domain 2"/>
    <property type="match status" value="1"/>
</dbReference>
<proteinExistence type="inferred from homology"/>
<name>A0A9D1RDU5_9FIRM</name>
<comment type="similarity">
    <text evidence="9">Belongs to the tRNA nucleotidyltransferase/poly(A) polymerase family.</text>
</comment>
<evidence type="ECO:0000256" key="3">
    <source>
        <dbReference type="ARBA" id="ARBA00022694"/>
    </source>
</evidence>
<evidence type="ECO:0000256" key="9">
    <source>
        <dbReference type="RuleBase" id="RU003953"/>
    </source>
</evidence>
<keyword evidence="7" id="KW-0460">Magnesium</keyword>
<protein>
    <submittedName>
        <fullName evidence="13">CCA tRNA nucleotidyltransferase</fullName>
        <ecNumber evidence="13">2.7.7.72</ecNumber>
    </submittedName>
</protein>
<evidence type="ECO:0000259" key="10">
    <source>
        <dbReference type="Pfam" id="PF01743"/>
    </source>
</evidence>
<evidence type="ECO:0000313" key="14">
    <source>
        <dbReference type="Proteomes" id="UP000824205"/>
    </source>
</evidence>
<evidence type="ECO:0000256" key="8">
    <source>
        <dbReference type="ARBA" id="ARBA00022884"/>
    </source>
</evidence>
<dbReference type="CDD" id="cd00077">
    <property type="entry name" value="HDc"/>
    <property type="match status" value="1"/>
</dbReference>
<dbReference type="InterPro" id="IPR032810">
    <property type="entry name" value="CCA-adding_enz_C"/>
</dbReference>
<feature type="domain" description="tRNA nucleotidyltransferase/poly(A) polymerase RNA and SrmB- binding" evidence="11">
    <location>
        <begin position="176"/>
        <end position="218"/>
    </location>
</feature>
<dbReference type="InterPro" id="IPR043519">
    <property type="entry name" value="NT_sf"/>
</dbReference>
<keyword evidence="4 13" id="KW-0548">Nucleotidyltransferase</keyword>
<sequence length="449" mass="50396">MQNPMQLPAEAEKIINALENAGYKAYLVGGCVRDYLLGKSVSDTDITTSARPNEVESVLAKLNIKVVETGIQHGTVTAVLDKTPYEITTFRSDGEYKDSRHPQNVEFLADIEGDLKRRDFTVNAMAYNEQDGLIDLFGGRQDLQNKLIRAVGDADARFKEDALRIMRALRFSSTLGFAIEERTKKAVFDHMQLLNNISPERIFSELLKLLCGDNVLNVLAEYRQVIGVIIPRMKPCFDCAQHNPWHCYDVYGHIIHAVAAAPKDPVIRLTMLLHDIGKPLVKRTDEKGLDHFKTHAEVGAGIAVEVLASFKASNEISNKVTTLVKYHQAFENVYDIRIKHWLGKIGPEYTLSLFDVRMADLAAHNPNKEEVKLEALRLKALKQEAQQIIACGEPYRVTDLAVNGNDLIKLGYSGKEIGETLNKLLSLVIDGALQNTREELMRFIQNNRI</sequence>
<evidence type="ECO:0000256" key="1">
    <source>
        <dbReference type="ARBA" id="ARBA00001946"/>
    </source>
</evidence>
<feature type="domain" description="CCA-adding enzyme C-terminal" evidence="12">
    <location>
        <begin position="304"/>
        <end position="444"/>
    </location>
</feature>
<dbReference type="SUPFAM" id="SSF81301">
    <property type="entry name" value="Nucleotidyltransferase"/>
    <property type="match status" value="1"/>
</dbReference>
<evidence type="ECO:0000256" key="6">
    <source>
        <dbReference type="ARBA" id="ARBA00022741"/>
    </source>
</evidence>
<dbReference type="Pfam" id="PF01743">
    <property type="entry name" value="PolyA_pol"/>
    <property type="match status" value="1"/>
</dbReference>
<dbReference type="Pfam" id="PF12627">
    <property type="entry name" value="PolyA_pol_RNAbd"/>
    <property type="match status" value="1"/>
</dbReference>
<organism evidence="13 14">
    <name type="scientific">Candidatus Eubacterium faecipullorum</name>
    <dbReference type="NCBI Taxonomy" id="2838571"/>
    <lineage>
        <taxon>Bacteria</taxon>
        <taxon>Bacillati</taxon>
        <taxon>Bacillota</taxon>
        <taxon>Clostridia</taxon>
        <taxon>Eubacteriales</taxon>
        <taxon>Eubacteriaceae</taxon>
        <taxon>Eubacterium</taxon>
    </lineage>
</organism>
<dbReference type="PANTHER" id="PTHR46173">
    <property type="entry name" value="CCA TRNA NUCLEOTIDYLTRANSFERASE 1, MITOCHONDRIAL"/>
    <property type="match status" value="1"/>
</dbReference>
<comment type="caution">
    <text evidence="13">The sequence shown here is derived from an EMBL/GenBank/DDBJ whole genome shotgun (WGS) entry which is preliminary data.</text>
</comment>
<keyword evidence="5" id="KW-0479">Metal-binding</keyword>
<keyword evidence="3" id="KW-0819">tRNA processing</keyword>